<dbReference type="InterPro" id="IPR027417">
    <property type="entry name" value="P-loop_NTPase"/>
</dbReference>
<evidence type="ECO:0000313" key="2">
    <source>
        <dbReference type="Proteomes" id="UP000003635"/>
    </source>
</evidence>
<proteinExistence type="predicted"/>
<accession>Q2CAR5</accession>
<name>Q2CAR5_OCEGH</name>
<keyword evidence="2" id="KW-1185">Reference proteome</keyword>
<dbReference type="RefSeq" id="WP_007254473.1">
    <property type="nucleotide sequence ID" value="NZ_CH724107.1"/>
</dbReference>
<dbReference type="SUPFAM" id="SSF52540">
    <property type="entry name" value="P-loop containing nucleoside triphosphate hydrolases"/>
    <property type="match status" value="1"/>
</dbReference>
<reference evidence="1 2" key="1">
    <citation type="journal article" date="2010" name="J. Bacteriol.">
        <title>Genome sequences of Oceanicola granulosus HTCC2516(T) and Oceanicola batsensis HTCC2597(TDelta).</title>
        <authorList>
            <person name="Thrash J.C."/>
            <person name="Cho J.C."/>
            <person name="Vergin K.L."/>
            <person name="Giovannoni S.J."/>
        </authorList>
    </citation>
    <scope>NUCLEOTIDE SEQUENCE [LARGE SCALE GENOMIC DNA]</scope>
    <source>
        <strain evidence="2">ATCC BAA-861 / DSM 15982 / KCTC 12143 / HTCC2516</strain>
    </source>
</reference>
<dbReference type="Proteomes" id="UP000003635">
    <property type="component" value="Unassembled WGS sequence"/>
</dbReference>
<protein>
    <recommendedName>
        <fullName evidence="3">Sulfotransferase family protein</fullName>
    </recommendedName>
</protein>
<dbReference type="HOGENOM" id="CLU_105863_0_0_5"/>
<evidence type="ECO:0008006" key="3">
    <source>
        <dbReference type="Google" id="ProtNLM"/>
    </source>
</evidence>
<sequence length="188" mass="20824">MSRPGFENVFVLNTGRCGSTTLARACAHLTSHGAGHETRTHLTGPDRLAYPSPHIEADNRLSWFLGRLDETWGDRAAYVHLTRDPEAVARSFVARPNPGILRAYRTGILLGAGWKAPAPDPLVLARDYVDTVTANIRHFLRDKSRVMELRLETLEDDLPRFLDWIGATGDLAAARAEIAHRHNATPEA</sequence>
<evidence type="ECO:0000313" key="1">
    <source>
        <dbReference type="EMBL" id="EAR49773.1"/>
    </source>
</evidence>
<gene>
    <name evidence="1" type="ORF">OG2516_04728</name>
</gene>
<dbReference type="STRING" id="314256.OG2516_04728"/>
<organism evidence="1 2">
    <name type="scientific">Oceanicola granulosus (strain ATCC BAA-861 / DSM 15982 / KCTC 12143 / HTCC2516)</name>
    <dbReference type="NCBI Taxonomy" id="314256"/>
    <lineage>
        <taxon>Bacteria</taxon>
        <taxon>Pseudomonadati</taxon>
        <taxon>Pseudomonadota</taxon>
        <taxon>Alphaproteobacteria</taxon>
        <taxon>Rhodobacterales</taxon>
        <taxon>Roseobacteraceae</taxon>
        <taxon>Oceanicola</taxon>
    </lineage>
</organism>
<dbReference type="OrthoDB" id="1429303at2"/>
<dbReference type="eggNOG" id="ENOG5031UPK">
    <property type="taxonomic scope" value="Bacteria"/>
</dbReference>
<dbReference type="Gene3D" id="3.40.50.300">
    <property type="entry name" value="P-loop containing nucleotide triphosphate hydrolases"/>
    <property type="match status" value="1"/>
</dbReference>
<dbReference type="AlphaFoldDB" id="Q2CAR5"/>
<comment type="caution">
    <text evidence="1">The sequence shown here is derived from an EMBL/GenBank/DDBJ whole genome shotgun (WGS) entry which is preliminary data.</text>
</comment>
<dbReference type="EMBL" id="AAOT01000048">
    <property type="protein sequence ID" value="EAR49773.1"/>
    <property type="molecule type" value="Genomic_DNA"/>
</dbReference>